<keyword evidence="3" id="KW-1185">Reference proteome</keyword>
<protein>
    <submittedName>
        <fullName evidence="2">Inosine-uridine nucleoside N-ribohydrolase</fullName>
    </submittedName>
</protein>
<keyword evidence="2" id="KW-0378">Hydrolase</keyword>
<dbReference type="Proteomes" id="UP000295832">
    <property type="component" value="Unassembled WGS sequence"/>
</dbReference>
<feature type="domain" description="Inosine/uridine-preferring nucleoside hydrolase" evidence="1">
    <location>
        <begin position="4"/>
        <end position="266"/>
    </location>
</feature>
<dbReference type="STRING" id="926561.GCA_000379025_02418"/>
<dbReference type="InterPro" id="IPR052775">
    <property type="entry name" value="IUN_hydrolase"/>
</dbReference>
<accession>A0A4R8GR68</accession>
<organism evidence="2 3">
    <name type="scientific">Orenia marismortui</name>
    <dbReference type="NCBI Taxonomy" id="46469"/>
    <lineage>
        <taxon>Bacteria</taxon>
        <taxon>Bacillati</taxon>
        <taxon>Bacillota</taxon>
        <taxon>Clostridia</taxon>
        <taxon>Halanaerobiales</taxon>
        <taxon>Halobacteroidaceae</taxon>
        <taxon>Orenia</taxon>
    </lineage>
</organism>
<gene>
    <name evidence="2" type="ORF">C7959_1296</name>
</gene>
<dbReference type="Pfam" id="PF01156">
    <property type="entry name" value="IU_nuc_hydro"/>
    <property type="match status" value="1"/>
</dbReference>
<dbReference type="EMBL" id="SOEG01000029">
    <property type="protein sequence ID" value="TDX48345.1"/>
    <property type="molecule type" value="Genomic_DNA"/>
</dbReference>
<proteinExistence type="predicted"/>
<reference evidence="2 3" key="1">
    <citation type="submission" date="2019-03" db="EMBL/GenBank/DDBJ databases">
        <title>Subsurface microbial communities from deep shales in Ohio and West Virginia, USA.</title>
        <authorList>
            <person name="Wrighton K."/>
        </authorList>
    </citation>
    <scope>NUCLEOTIDE SEQUENCE [LARGE SCALE GENOMIC DNA]</scope>
    <source>
        <strain evidence="2 3">MSL 6dP</strain>
    </source>
</reference>
<comment type="caution">
    <text evidence="2">The sequence shown here is derived from an EMBL/GenBank/DDBJ whole genome shotgun (WGS) entry which is preliminary data.</text>
</comment>
<dbReference type="AlphaFoldDB" id="A0A4R8GR68"/>
<dbReference type="RefSeq" id="WP_134118114.1">
    <property type="nucleotide sequence ID" value="NZ_SOEG01000029.1"/>
</dbReference>
<dbReference type="Gene3D" id="3.90.245.10">
    <property type="entry name" value="Ribonucleoside hydrolase-like"/>
    <property type="match status" value="1"/>
</dbReference>
<evidence type="ECO:0000313" key="2">
    <source>
        <dbReference type="EMBL" id="TDX48345.1"/>
    </source>
</evidence>
<dbReference type="PANTHER" id="PTHR46190:SF1">
    <property type="entry name" value="SI:CH211-201H21.5"/>
    <property type="match status" value="1"/>
</dbReference>
<name>A0A4R8GR68_9FIRM</name>
<sequence length="293" mass="32835">MEKVLFDCDNTMGLPKKDVDDGLTLLYLLGRKDVELLGISSTFGNGTLAQANQVTKQMIEELDITDFNLHSGAANANDIDTAAADFLVKTAKENPGEITLLATGPLTNLKAAYKKDDQFFTYLKQIVVMGGITEPLYFGDKEVSELNFSCDGEATELVLKADVPVMVASGNLCLEAFFGSEEWKTLSNKQNDNYKYISDYIKDWYDYGEELINTKGFYMWDLVSAVYVNSPELFENQYYTLNSKLDDLKTGTLIVDISDKSRDIRNEGVINIPTGIKDIKKFKDIIFAAWLNF</sequence>
<dbReference type="InterPro" id="IPR001910">
    <property type="entry name" value="Inosine/uridine_hydrolase_dom"/>
</dbReference>
<dbReference type="SUPFAM" id="SSF53590">
    <property type="entry name" value="Nucleoside hydrolase"/>
    <property type="match status" value="1"/>
</dbReference>
<evidence type="ECO:0000313" key="3">
    <source>
        <dbReference type="Proteomes" id="UP000295832"/>
    </source>
</evidence>
<dbReference type="InterPro" id="IPR036452">
    <property type="entry name" value="Ribo_hydro-like"/>
</dbReference>
<evidence type="ECO:0000259" key="1">
    <source>
        <dbReference type="Pfam" id="PF01156"/>
    </source>
</evidence>
<dbReference type="GO" id="GO:0016799">
    <property type="term" value="F:hydrolase activity, hydrolyzing N-glycosyl compounds"/>
    <property type="evidence" value="ECO:0007669"/>
    <property type="project" value="InterPro"/>
</dbReference>
<dbReference type="PANTHER" id="PTHR46190">
    <property type="entry name" value="SI:CH211-201H21.5-RELATED"/>
    <property type="match status" value="1"/>
</dbReference>